<keyword evidence="2 4" id="KW-0863">Zinc-finger</keyword>
<dbReference type="Gene3D" id="4.10.1000.10">
    <property type="entry name" value="Zinc finger, CCCH-type"/>
    <property type="match status" value="1"/>
</dbReference>
<evidence type="ECO:0000313" key="8">
    <source>
        <dbReference type="Proteomes" id="UP000029867"/>
    </source>
</evidence>
<evidence type="ECO:0000313" key="7">
    <source>
        <dbReference type="EMBL" id="KGK36954.1"/>
    </source>
</evidence>
<name>A0A099NY88_PICKU</name>
<accession>A0A099NY88</accession>
<dbReference type="PANTHER" id="PTHR11224:SF10">
    <property type="entry name" value="IP09428P-RELATED"/>
    <property type="match status" value="1"/>
</dbReference>
<feature type="compositionally biased region" description="Low complexity" evidence="5">
    <location>
        <begin position="128"/>
        <end position="139"/>
    </location>
</feature>
<keyword evidence="1 4" id="KW-0479">Metal-binding</keyword>
<dbReference type="Gene3D" id="1.20.120.1350">
    <property type="entry name" value="Pneumovirus matrix protein 2 (M2), zinc-binding domain"/>
    <property type="match status" value="1"/>
</dbReference>
<dbReference type="PANTHER" id="PTHR11224">
    <property type="entry name" value="MAKORIN-RELATED"/>
    <property type="match status" value="1"/>
</dbReference>
<dbReference type="PROSITE" id="PS50103">
    <property type="entry name" value="ZF_C3H1"/>
    <property type="match status" value="2"/>
</dbReference>
<dbReference type="InterPro" id="IPR045072">
    <property type="entry name" value="MKRN-like"/>
</dbReference>
<dbReference type="GO" id="GO:0000209">
    <property type="term" value="P:protein polyubiquitination"/>
    <property type="evidence" value="ECO:0007669"/>
    <property type="project" value="InterPro"/>
</dbReference>
<feature type="zinc finger region" description="C3H1-type" evidence="4">
    <location>
        <begin position="46"/>
        <end position="73"/>
    </location>
</feature>
<dbReference type="SUPFAM" id="SSF90229">
    <property type="entry name" value="CCCH zinc finger"/>
    <property type="match status" value="1"/>
</dbReference>
<dbReference type="eggNOG" id="KOG1039">
    <property type="taxonomic scope" value="Eukaryota"/>
</dbReference>
<keyword evidence="3 4" id="KW-0862">Zinc</keyword>
<dbReference type="InterPro" id="IPR000571">
    <property type="entry name" value="Znf_CCCH"/>
</dbReference>
<dbReference type="Pfam" id="PF00642">
    <property type="entry name" value="zf-CCCH"/>
    <property type="match status" value="2"/>
</dbReference>
<evidence type="ECO:0000256" key="1">
    <source>
        <dbReference type="ARBA" id="ARBA00022723"/>
    </source>
</evidence>
<evidence type="ECO:0000256" key="5">
    <source>
        <dbReference type="SAM" id="MobiDB-lite"/>
    </source>
</evidence>
<feature type="domain" description="C3H1-type" evidence="6">
    <location>
        <begin position="46"/>
        <end position="73"/>
    </location>
</feature>
<dbReference type="SMART" id="SM00356">
    <property type="entry name" value="ZnF_C3H1"/>
    <property type="match status" value="2"/>
</dbReference>
<evidence type="ECO:0000256" key="4">
    <source>
        <dbReference type="PROSITE-ProRule" id="PRU00723"/>
    </source>
</evidence>
<dbReference type="InterPro" id="IPR036855">
    <property type="entry name" value="Znf_CCCH_sf"/>
</dbReference>
<dbReference type="EMBL" id="JQFK01000048">
    <property type="protein sequence ID" value="KGK36954.1"/>
    <property type="molecule type" value="Genomic_DNA"/>
</dbReference>
<organism evidence="7 8">
    <name type="scientific">Pichia kudriavzevii</name>
    <name type="common">Yeast</name>
    <name type="synonym">Issatchenkia orientalis</name>
    <dbReference type="NCBI Taxonomy" id="4909"/>
    <lineage>
        <taxon>Eukaryota</taxon>
        <taxon>Fungi</taxon>
        <taxon>Dikarya</taxon>
        <taxon>Ascomycota</taxon>
        <taxon>Saccharomycotina</taxon>
        <taxon>Pichiomycetes</taxon>
        <taxon>Pichiales</taxon>
        <taxon>Pichiaceae</taxon>
        <taxon>Pichia</taxon>
    </lineage>
</organism>
<evidence type="ECO:0000259" key="6">
    <source>
        <dbReference type="PROSITE" id="PS50103"/>
    </source>
</evidence>
<comment type="caution">
    <text evidence="7">The sequence shown here is derived from an EMBL/GenBank/DDBJ whole genome shotgun (WGS) entry which is preliminary data.</text>
</comment>
<feature type="compositionally biased region" description="Polar residues" evidence="5">
    <location>
        <begin position="107"/>
        <end position="127"/>
    </location>
</feature>
<dbReference type="AlphaFoldDB" id="A0A099NY88"/>
<dbReference type="Proteomes" id="UP000029867">
    <property type="component" value="Unassembled WGS sequence"/>
</dbReference>
<gene>
    <name evidence="7" type="ORF">JL09_g3893</name>
</gene>
<dbReference type="VEuPathDB" id="FungiDB:C5L36_0A08290"/>
<proteinExistence type="predicted"/>
<dbReference type="GO" id="GO:0061630">
    <property type="term" value="F:ubiquitin protein ligase activity"/>
    <property type="evidence" value="ECO:0007669"/>
    <property type="project" value="InterPro"/>
</dbReference>
<sequence>MSPLAEKETASSNIDIIKVLKNSNLTPSQKVSVITEINNKNQPSKNLSHVPCKFFRQGACQAGNSCPFSHATDSSSSLQPCEYFLKGNCKFGVKCALAHVLPDGKRLNTSSTSHLTLRSNKQPLRTNSGSHSSPSNVSSEPINIANEPQYQGYNEFTSAPNDQFAAANINLVAPQQYLHDYSQQQQHLLYQQHQQQQQQQQQFYSKNLSTTENPIIDTSVTEYGYPVFNNSYMSSPPSTLPLSAATTYTQSSPTFSYGNSIWSNSLNVPSISNPSTSNVGYNPPFNSPSELMYSPTSSSNMILPSSNYQNTTNSLIDSEFDDDTEDIDFIPNSLVDLLTPQELHRRKSRASFGSQAQFIGMPSLKELTLAEEETTFIMD</sequence>
<dbReference type="HOGENOM" id="CLU_802155_0_0_1"/>
<feature type="domain" description="C3H1-type" evidence="6">
    <location>
        <begin position="75"/>
        <end position="102"/>
    </location>
</feature>
<feature type="zinc finger region" description="C3H1-type" evidence="4">
    <location>
        <begin position="75"/>
        <end position="102"/>
    </location>
</feature>
<evidence type="ECO:0000256" key="3">
    <source>
        <dbReference type="ARBA" id="ARBA00022833"/>
    </source>
</evidence>
<reference evidence="8" key="1">
    <citation type="journal article" date="2014" name="Microb. Cell Fact.">
        <title>Exploiting Issatchenkia orientalis SD108 for succinic acid production.</title>
        <authorList>
            <person name="Xiao H."/>
            <person name="Shao Z."/>
            <person name="Jiang Y."/>
            <person name="Dole S."/>
            <person name="Zhao H."/>
        </authorList>
    </citation>
    <scope>NUCLEOTIDE SEQUENCE [LARGE SCALE GENOMIC DNA]</scope>
    <source>
        <strain evidence="8">SD108</strain>
    </source>
</reference>
<feature type="region of interest" description="Disordered" evidence="5">
    <location>
        <begin position="107"/>
        <end position="142"/>
    </location>
</feature>
<dbReference type="GO" id="GO:0008270">
    <property type="term" value="F:zinc ion binding"/>
    <property type="evidence" value="ECO:0007669"/>
    <property type="project" value="UniProtKB-KW"/>
</dbReference>
<evidence type="ECO:0000256" key="2">
    <source>
        <dbReference type="ARBA" id="ARBA00022771"/>
    </source>
</evidence>
<protein>
    <recommendedName>
        <fullName evidence="6">C3H1-type domain-containing protein</fullName>
    </recommendedName>
</protein>